<keyword evidence="2" id="KW-1133">Transmembrane helix</keyword>
<evidence type="ECO:0000313" key="3">
    <source>
        <dbReference type="EMBL" id="EME40896.1"/>
    </source>
</evidence>
<evidence type="ECO:0000313" key="4">
    <source>
        <dbReference type="Proteomes" id="UP000016933"/>
    </source>
</evidence>
<protein>
    <submittedName>
        <fullName evidence="3">Uncharacterized protein</fullName>
    </submittedName>
</protein>
<dbReference type="EMBL" id="KB446543">
    <property type="protein sequence ID" value="EME40896.1"/>
    <property type="molecule type" value="Genomic_DNA"/>
</dbReference>
<reference evidence="3 4" key="2">
    <citation type="journal article" date="2012" name="PLoS Pathog.">
        <title>Diverse lifestyles and strategies of plant pathogenesis encoded in the genomes of eighteen Dothideomycetes fungi.</title>
        <authorList>
            <person name="Ohm R.A."/>
            <person name="Feau N."/>
            <person name="Henrissat B."/>
            <person name="Schoch C.L."/>
            <person name="Horwitz B.A."/>
            <person name="Barry K.W."/>
            <person name="Condon B.J."/>
            <person name="Copeland A.C."/>
            <person name="Dhillon B."/>
            <person name="Glaser F."/>
            <person name="Hesse C.N."/>
            <person name="Kosti I."/>
            <person name="LaButti K."/>
            <person name="Lindquist E.A."/>
            <person name="Lucas S."/>
            <person name="Salamov A.A."/>
            <person name="Bradshaw R.E."/>
            <person name="Ciuffetti L."/>
            <person name="Hamelin R.C."/>
            <person name="Kema G.H.J."/>
            <person name="Lawrence C."/>
            <person name="Scott J.A."/>
            <person name="Spatafora J.W."/>
            <person name="Turgeon B.G."/>
            <person name="de Wit P.J.G.M."/>
            <person name="Zhong S."/>
            <person name="Goodwin S.B."/>
            <person name="Grigoriev I.V."/>
        </authorList>
    </citation>
    <scope>NUCLEOTIDE SEQUENCE [LARGE SCALE GENOMIC DNA]</scope>
    <source>
        <strain evidence="4">NZE10 / CBS 128990</strain>
    </source>
</reference>
<name>N1PHU6_DOTSN</name>
<keyword evidence="2" id="KW-0472">Membrane</keyword>
<evidence type="ECO:0000256" key="1">
    <source>
        <dbReference type="SAM" id="MobiDB-lite"/>
    </source>
</evidence>
<feature type="region of interest" description="Disordered" evidence="1">
    <location>
        <begin position="26"/>
        <end position="96"/>
    </location>
</feature>
<dbReference type="OrthoDB" id="10497518at2759"/>
<organism evidence="3 4">
    <name type="scientific">Dothistroma septosporum (strain NZE10 / CBS 128990)</name>
    <name type="common">Red band needle blight fungus</name>
    <name type="synonym">Mycosphaerella pini</name>
    <dbReference type="NCBI Taxonomy" id="675120"/>
    <lineage>
        <taxon>Eukaryota</taxon>
        <taxon>Fungi</taxon>
        <taxon>Dikarya</taxon>
        <taxon>Ascomycota</taxon>
        <taxon>Pezizomycotina</taxon>
        <taxon>Dothideomycetes</taxon>
        <taxon>Dothideomycetidae</taxon>
        <taxon>Mycosphaerellales</taxon>
        <taxon>Mycosphaerellaceae</taxon>
        <taxon>Dothistroma</taxon>
    </lineage>
</organism>
<evidence type="ECO:0000256" key="2">
    <source>
        <dbReference type="SAM" id="Phobius"/>
    </source>
</evidence>
<keyword evidence="2" id="KW-0812">Transmembrane</keyword>
<gene>
    <name evidence="3" type="ORF">DOTSEDRAFT_74449</name>
</gene>
<keyword evidence="4" id="KW-1185">Reference proteome</keyword>
<feature type="transmembrane region" description="Helical" evidence="2">
    <location>
        <begin position="205"/>
        <end position="227"/>
    </location>
</feature>
<sequence>MSHTKDMIEVQYGDRSAILGGFLDFMTNSSMPSKEPKGKRSPRTLCSSWSSSSSESSESHEGDHQSQHKERRIERQHQAWRQSQDNGQHHLSRRQSHDLEPDPFAAEFAAAPRCPNYAMFSKSERRKLQRIETWAQDVEAQTMRQPLLKDRDQAMPRYMTFDTRARLWTFRRPRSDPGSEQSSSFNSMLARFRRRRLHSARSEPIGWWCPRVIVALLVLGLVAVGVYEISQQPYRQDTSRDDPTASQQSGIKGV</sequence>
<dbReference type="Proteomes" id="UP000016933">
    <property type="component" value="Unassembled WGS sequence"/>
</dbReference>
<dbReference type="HOGENOM" id="CLU_1094263_0_0_1"/>
<feature type="compositionally biased region" description="Low complexity" evidence="1">
    <location>
        <begin position="47"/>
        <end position="56"/>
    </location>
</feature>
<dbReference type="AlphaFoldDB" id="N1PHU6"/>
<accession>N1PHU6</accession>
<reference evidence="4" key="1">
    <citation type="journal article" date="2012" name="PLoS Genet.">
        <title>The genomes of the fungal plant pathogens Cladosporium fulvum and Dothistroma septosporum reveal adaptation to different hosts and lifestyles but also signatures of common ancestry.</title>
        <authorList>
            <person name="de Wit P.J.G.M."/>
            <person name="van der Burgt A."/>
            <person name="Oekmen B."/>
            <person name="Stergiopoulos I."/>
            <person name="Abd-Elsalam K.A."/>
            <person name="Aerts A.L."/>
            <person name="Bahkali A.H."/>
            <person name="Beenen H.G."/>
            <person name="Chettri P."/>
            <person name="Cox M.P."/>
            <person name="Datema E."/>
            <person name="de Vries R.P."/>
            <person name="Dhillon B."/>
            <person name="Ganley A.R."/>
            <person name="Griffiths S.A."/>
            <person name="Guo Y."/>
            <person name="Hamelin R.C."/>
            <person name="Henrissat B."/>
            <person name="Kabir M.S."/>
            <person name="Jashni M.K."/>
            <person name="Kema G."/>
            <person name="Klaubauf S."/>
            <person name="Lapidus A."/>
            <person name="Levasseur A."/>
            <person name="Lindquist E."/>
            <person name="Mehrabi R."/>
            <person name="Ohm R.A."/>
            <person name="Owen T.J."/>
            <person name="Salamov A."/>
            <person name="Schwelm A."/>
            <person name="Schijlen E."/>
            <person name="Sun H."/>
            <person name="van den Burg H.A."/>
            <person name="van Ham R.C.H.J."/>
            <person name="Zhang S."/>
            <person name="Goodwin S.B."/>
            <person name="Grigoriev I.V."/>
            <person name="Collemare J."/>
            <person name="Bradshaw R.E."/>
        </authorList>
    </citation>
    <scope>NUCLEOTIDE SEQUENCE [LARGE SCALE GENOMIC DNA]</scope>
    <source>
        <strain evidence="4">NZE10 / CBS 128990</strain>
    </source>
</reference>
<feature type="region of interest" description="Disordered" evidence="1">
    <location>
        <begin position="234"/>
        <end position="254"/>
    </location>
</feature>
<feature type="compositionally biased region" description="Basic and acidic residues" evidence="1">
    <location>
        <begin position="57"/>
        <end position="77"/>
    </location>
</feature>
<dbReference type="OMA" id="RIETWAQ"/>
<feature type="compositionally biased region" description="Polar residues" evidence="1">
    <location>
        <begin position="244"/>
        <end position="254"/>
    </location>
</feature>
<proteinExistence type="predicted"/>